<comment type="caution">
    <text evidence="1">The sequence shown here is derived from an EMBL/GenBank/DDBJ whole genome shotgun (WGS) entry which is preliminary data.</text>
</comment>
<gene>
    <name evidence="1" type="ORF">CMMCAS07_08265</name>
</gene>
<reference evidence="1 2" key="1">
    <citation type="submission" date="2016-08" db="EMBL/GenBank/DDBJ databases">
        <title>Genome sequence of Clavibacter michiganensis subsp. michiganensis strain CASJ007.</title>
        <authorList>
            <person name="Thapa S.P."/>
            <person name="Coaker G."/>
        </authorList>
    </citation>
    <scope>NUCLEOTIDE SEQUENCE [LARGE SCALE GENOMIC DNA]</scope>
    <source>
        <strain evidence="1">CASJ007</strain>
    </source>
</reference>
<organism evidence="1 2">
    <name type="scientific">Clavibacter michiganensis subsp. michiganensis</name>
    <dbReference type="NCBI Taxonomy" id="33013"/>
    <lineage>
        <taxon>Bacteria</taxon>
        <taxon>Bacillati</taxon>
        <taxon>Actinomycetota</taxon>
        <taxon>Actinomycetes</taxon>
        <taxon>Micrococcales</taxon>
        <taxon>Microbacteriaceae</taxon>
        <taxon>Clavibacter</taxon>
    </lineage>
</organism>
<protein>
    <submittedName>
        <fullName evidence="1">Uncharacterized protein</fullName>
    </submittedName>
</protein>
<evidence type="ECO:0000313" key="2">
    <source>
        <dbReference type="Proteomes" id="UP000195062"/>
    </source>
</evidence>
<accession>A0A251XP03</accession>
<dbReference type="AlphaFoldDB" id="A0A251XP03"/>
<evidence type="ECO:0000313" key="1">
    <source>
        <dbReference type="EMBL" id="OUE04929.1"/>
    </source>
</evidence>
<keyword evidence="2" id="KW-1185">Reference proteome</keyword>
<sequence length="67" mass="7145">MQARPAVDRVLVVGEGSGPLPIACPYSHRMNGFARCFAPVAPVVSWMLATGVPHTESISSSVGYMRE</sequence>
<dbReference type="EMBL" id="MDHH01000001">
    <property type="protein sequence ID" value="OUE04929.1"/>
    <property type="molecule type" value="Genomic_DNA"/>
</dbReference>
<dbReference type="Proteomes" id="UP000195062">
    <property type="component" value="Unassembled WGS sequence"/>
</dbReference>
<proteinExistence type="predicted"/>
<name>A0A251XP03_CLAMM</name>